<organism evidence="1 2">
    <name type="scientific">Ovis ammon polii</name>
    <dbReference type="NCBI Taxonomy" id="230172"/>
    <lineage>
        <taxon>Eukaryota</taxon>
        <taxon>Metazoa</taxon>
        <taxon>Chordata</taxon>
        <taxon>Craniata</taxon>
        <taxon>Vertebrata</taxon>
        <taxon>Euteleostomi</taxon>
        <taxon>Mammalia</taxon>
        <taxon>Eutheria</taxon>
        <taxon>Laurasiatheria</taxon>
        <taxon>Artiodactyla</taxon>
        <taxon>Ruminantia</taxon>
        <taxon>Pecora</taxon>
        <taxon>Bovidae</taxon>
        <taxon>Caprinae</taxon>
        <taxon>Ovis</taxon>
    </lineage>
</organism>
<name>A0AAD4Y2Z7_OVIAM</name>
<dbReference type="Proteomes" id="UP001214576">
    <property type="component" value="Unassembled WGS sequence"/>
</dbReference>
<comment type="caution">
    <text evidence="1">The sequence shown here is derived from an EMBL/GenBank/DDBJ whole genome shotgun (WGS) entry which is preliminary data.</text>
</comment>
<protein>
    <submittedName>
        <fullName evidence="1">Uncharacterized protein</fullName>
    </submittedName>
</protein>
<gene>
    <name evidence="1" type="ORF">MG293_014092</name>
</gene>
<reference evidence="1" key="1">
    <citation type="submission" date="2022-03" db="EMBL/GenBank/DDBJ databases">
        <title>Genomic analyses of argali, domestic sheep and their hybrids provide insights into chromosomal evolution, heterosis and genetic basis of agronomic traits.</title>
        <authorList>
            <person name="Li M."/>
        </authorList>
    </citation>
    <scope>NUCLEOTIDE SEQUENCE</scope>
    <source>
        <strain evidence="1">CAU-MHL-2022a</strain>
        <tissue evidence="1">Skin</tissue>
    </source>
</reference>
<keyword evidence="2" id="KW-1185">Reference proteome</keyword>
<dbReference type="AlphaFoldDB" id="A0AAD4Y2Z7"/>
<sequence length="128" mass="14302">RASVELIFSEVDFTYSPEENVRAFLTKLALKQLFVESGKDSPSSQRVISRRQYSEYAFSFRSAFKTNWQCDGAAIDALEKKLWQVDSGQIETGLEKPDVGGREASGDPVVTFQTTSIHCLEQQQDGDG</sequence>
<accession>A0AAD4Y2Z7</accession>
<feature type="non-terminal residue" evidence="1">
    <location>
        <position position="1"/>
    </location>
</feature>
<dbReference type="EMBL" id="JAKZEL010000017">
    <property type="protein sequence ID" value="KAI4535765.1"/>
    <property type="molecule type" value="Genomic_DNA"/>
</dbReference>
<evidence type="ECO:0000313" key="1">
    <source>
        <dbReference type="EMBL" id="KAI4535765.1"/>
    </source>
</evidence>
<proteinExistence type="predicted"/>
<evidence type="ECO:0000313" key="2">
    <source>
        <dbReference type="Proteomes" id="UP001214576"/>
    </source>
</evidence>